<sequence length="96" mass="11051">MRFGLLVISFILSLGSVFLFVANSGEEIILGFPVRFVIFHHLDLYNSPFSALNPINFLSMDFSILLLIVNASVYYVSLLIIVRTYHEFTKGHRRRL</sequence>
<dbReference type="RefSeq" id="WP_259866043.1">
    <property type="nucleotide sequence ID" value="NZ_JAMQJZ010000013.1"/>
</dbReference>
<keyword evidence="3" id="KW-1185">Reference proteome</keyword>
<accession>A0A9X4AJ15</accession>
<dbReference type="AlphaFoldDB" id="A0A9X4AJ15"/>
<keyword evidence="1" id="KW-1133">Transmembrane helix</keyword>
<evidence type="ECO:0000256" key="1">
    <source>
        <dbReference type="SAM" id="Phobius"/>
    </source>
</evidence>
<proteinExistence type="predicted"/>
<evidence type="ECO:0000313" key="2">
    <source>
        <dbReference type="EMBL" id="MDC3421732.1"/>
    </source>
</evidence>
<organism evidence="2 3">
    <name type="scientific">Aquibacillus koreensis</name>
    <dbReference type="NCBI Taxonomy" id="279446"/>
    <lineage>
        <taxon>Bacteria</taxon>
        <taxon>Bacillati</taxon>
        <taxon>Bacillota</taxon>
        <taxon>Bacilli</taxon>
        <taxon>Bacillales</taxon>
        <taxon>Bacillaceae</taxon>
        <taxon>Aquibacillus</taxon>
    </lineage>
</organism>
<keyword evidence="1" id="KW-0472">Membrane</keyword>
<dbReference type="EMBL" id="JAMQJZ010000013">
    <property type="protein sequence ID" value="MDC3421732.1"/>
    <property type="molecule type" value="Genomic_DNA"/>
</dbReference>
<name>A0A9X4AJ15_9BACI</name>
<feature type="transmembrane region" description="Helical" evidence="1">
    <location>
        <begin position="62"/>
        <end position="85"/>
    </location>
</feature>
<protein>
    <submittedName>
        <fullName evidence="2">Uncharacterized protein</fullName>
    </submittedName>
</protein>
<dbReference type="Proteomes" id="UP001145072">
    <property type="component" value="Unassembled WGS sequence"/>
</dbReference>
<reference evidence="2" key="1">
    <citation type="submission" date="2022-06" db="EMBL/GenBank/DDBJ databases">
        <title>Aquibacillus sp. a new bacterium isolated from soil saline samples.</title>
        <authorList>
            <person name="Galisteo C."/>
            <person name="De La Haba R."/>
            <person name="Sanchez-Porro C."/>
            <person name="Ventosa A."/>
        </authorList>
    </citation>
    <scope>NUCLEOTIDE SEQUENCE</scope>
    <source>
        <strain evidence="2">JCM 12387</strain>
    </source>
</reference>
<comment type="caution">
    <text evidence="2">The sequence shown here is derived from an EMBL/GenBank/DDBJ whole genome shotgun (WGS) entry which is preliminary data.</text>
</comment>
<evidence type="ECO:0000313" key="3">
    <source>
        <dbReference type="Proteomes" id="UP001145072"/>
    </source>
</evidence>
<gene>
    <name evidence="2" type="ORF">NC661_15270</name>
</gene>
<keyword evidence="1" id="KW-0812">Transmembrane</keyword>